<dbReference type="GO" id="GO:0008270">
    <property type="term" value="F:zinc ion binding"/>
    <property type="evidence" value="ECO:0007669"/>
    <property type="project" value="InterPro"/>
</dbReference>
<dbReference type="PANTHER" id="PTHR31845">
    <property type="entry name" value="FINGER DOMAIN PROTEIN, PUTATIVE-RELATED"/>
    <property type="match status" value="1"/>
</dbReference>
<comment type="subcellular location">
    <subcellularLocation>
        <location evidence="1">Nucleus</location>
    </subcellularLocation>
</comment>
<keyword evidence="2" id="KW-0805">Transcription regulation</keyword>
<evidence type="ECO:0000256" key="1">
    <source>
        <dbReference type="ARBA" id="ARBA00004123"/>
    </source>
</evidence>
<feature type="non-terminal residue" evidence="8">
    <location>
        <position position="1"/>
    </location>
</feature>
<dbReference type="EMBL" id="SFCI01000290">
    <property type="protein sequence ID" value="TFY80768.1"/>
    <property type="molecule type" value="Genomic_DNA"/>
</dbReference>
<evidence type="ECO:0000256" key="4">
    <source>
        <dbReference type="ARBA" id="ARBA00023163"/>
    </source>
</evidence>
<dbReference type="Proteomes" id="UP000298061">
    <property type="component" value="Unassembled WGS sequence"/>
</dbReference>
<dbReference type="GO" id="GO:0000981">
    <property type="term" value="F:DNA-binding transcription factor activity, RNA polymerase II-specific"/>
    <property type="evidence" value="ECO:0007669"/>
    <property type="project" value="TreeGrafter"/>
</dbReference>
<feature type="compositionally biased region" description="Basic and acidic residues" evidence="6">
    <location>
        <begin position="481"/>
        <end position="492"/>
    </location>
</feature>
<feature type="region of interest" description="Disordered" evidence="6">
    <location>
        <begin position="1"/>
        <end position="20"/>
    </location>
</feature>
<evidence type="ECO:0000256" key="3">
    <source>
        <dbReference type="ARBA" id="ARBA00023125"/>
    </source>
</evidence>
<keyword evidence="3" id="KW-0238">DNA-binding</keyword>
<dbReference type="CDD" id="cd12148">
    <property type="entry name" value="fungal_TF_MHR"/>
    <property type="match status" value="1"/>
</dbReference>
<evidence type="ECO:0000256" key="6">
    <source>
        <dbReference type="SAM" id="MobiDB-lite"/>
    </source>
</evidence>
<dbReference type="Pfam" id="PF04082">
    <property type="entry name" value="Fungal_trans"/>
    <property type="match status" value="1"/>
</dbReference>
<keyword evidence="4" id="KW-0804">Transcription</keyword>
<dbReference type="GO" id="GO:0000976">
    <property type="term" value="F:transcription cis-regulatory region binding"/>
    <property type="evidence" value="ECO:0007669"/>
    <property type="project" value="TreeGrafter"/>
</dbReference>
<dbReference type="AlphaFoldDB" id="A0A4Z0A512"/>
<dbReference type="OrthoDB" id="3429912at2759"/>
<dbReference type="InterPro" id="IPR051089">
    <property type="entry name" value="prtT"/>
</dbReference>
<reference evidence="8 9" key="1">
    <citation type="submission" date="2019-02" db="EMBL/GenBank/DDBJ databases">
        <title>Genome sequencing of the rare red list fungi Hericium alpestre (H. flagellum).</title>
        <authorList>
            <person name="Buettner E."/>
            <person name="Kellner H."/>
        </authorList>
    </citation>
    <scope>NUCLEOTIDE SEQUENCE [LARGE SCALE GENOMIC DNA]</scope>
    <source>
        <strain evidence="8 9">DSM 108284</strain>
    </source>
</reference>
<evidence type="ECO:0000256" key="5">
    <source>
        <dbReference type="ARBA" id="ARBA00023242"/>
    </source>
</evidence>
<dbReference type="STRING" id="135208.A0A4Z0A512"/>
<evidence type="ECO:0000256" key="2">
    <source>
        <dbReference type="ARBA" id="ARBA00023015"/>
    </source>
</evidence>
<gene>
    <name evidence="8" type="ORF">EWM64_g3237</name>
</gene>
<name>A0A4Z0A512_9AGAM</name>
<evidence type="ECO:0000313" key="9">
    <source>
        <dbReference type="Proteomes" id="UP000298061"/>
    </source>
</evidence>
<keyword evidence="9" id="KW-1185">Reference proteome</keyword>
<evidence type="ECO:0000313" key="8">
    <source>
        <dbReference type="EMBL" id="TFY80768.1"/>
    </source>
</evidence>
<evidence type="ECO:0000259" key="7">
    <source>
        <dbReference type="SMART" id="SM00906"/>
    </source>
</evidence>
<organism evidence="8 9">
    <name type="scientific">Hericium alpestre</name>
    <dbReference type="NCBI Taxonomy" id="135208"/>
    <lineage>
        <taxon>Eukaryota</taxon>
        <taxon>Fungi</taxon>
        <taxon>Dikarya</taxon>
        <taxon>Basidiomycota</taxon>
        <taxon>Agaricomycotina</taxon>
        <taxon>Agaricomycetes</taxon>
        <taxon>Russulales</taxon>
        <taxon>Hericiaceae</taxon>
        <taxon>Hericium</taxon>
    </lineage>
</organism>
<accession>A0A4Z0A512</accession>
<protein>
    <recommendedName>
        <fullName evidence="7">Xylanolytic transcriptional activator regulatory domain-containing protein</fullName>
    </recommendedName>
</protein>
<keyword evidence="5" id="KW-0539">Nucleus</keyword>
<sequence length="594" mass="67127">QEQKSGMARPPQPMGVASDSYFKPGPMTILPLRRLFIERQVQPEMLTFTETREVVALFDIFFDHVNMHCNLFDHDFHTPSLVCSRSPFLLTTSGCSLPPLLSHSHPIPPRSRYSRLFAYARITVCAIASRHYAPRPELHAKLSDLARKLAFSVPAKGYKSVEIVQAYLLLTLWGCGPVERYEQDRTWLVLGLAIRMATDLNLHRKTTTASQPTEEGRARDHEVHNRERTWLVCYALDRSASAQMGKPSSVREDHIIRNAVQWARTSALVTPGDVSIVCYVELQRILSRAIDLLYSDTNTTSGLLVDADYLVIVKMIDRQIENWYTTMYSSEWVEGFPNENTRAVFRFYGSYAMLVVNSFGLQDALERTPTNIPHFFARRRARSNTRDSHFVFGTYAVLSLLKLIRPEFPASLETEEDTLALVRSVADVFDGVAAGPLHTPALYSVFLRALLAARTEKAHAPPPSQPHDADSDPAATLGQAEVERGERARGPECEAAADGVRRVSLASTRRLTQAVYSDPNMLPHPGMGGPVRQPDDGPVLHVVDQMIQEIAREFRFTVEEVQEFYDRCGAMDRTRARFKKMRETLNMMDDDDDR</sequence>
<dbReference type="GO" id="GO:0005634">
    <property type="term" value="C:nucleus"/>
    <property type="evidence" value="ECO:0007669"/>
    <property type="project" value="UniProtKB-SubCell"/>
</dbReference>
<feature type="domain" description="Xylanolytic transcriptional activator regulatory" evidence="7">
    <location>
        <begin position="186"/>
        <end position="266"/>
    </location>
</feature>
<dbReference type="InterPro" id="IPR007219">
    <property type="entry name" value="XnlR_reg_dom"/>
</dbReference>
<comment type="caution">
    <text evidence="8">The sequence shown here is derived from an EMBL/GenBank/DDBJ whole genome shotgun (WGS) entry which is preliminary data.</text>
</comment>
<feature type="region of interest" description="Disordered" evidence="6">
    <location>
        <begin position="457"/>
        <end position="501"/>
    </location>
</feature>
<proteinExistence type="predicted"/>
<dbReference type="GO" id="GO:0006351">
    <property type="term" value="P:DNA-templated transcription"/>
    <property type="evidence" value="ECO:0007669"/>
    <property type="project" value="InterPro"/>
</dbReference>
<dbReference type="SMART" id="SM00906">
    <property type="entry name" value="Fungal_trans"/>
    <property type="match status" value="1"/>
</dbReference>
<dbReference type="PANTHER" id="PTHR31845:SF19">
    <property type="entry name" value="TRANSCRIPTION FACTOR DOMAIN-CONTAINING PROTEIN"/>
    <property type="match status" value="1"/>
</dbReference>